<evidence type="ECO:0000313" key="10">
    <source>
        <dbReference type="Proteomes" id="UP000886653"/>
    </source>
</evidence>
<dbReference type="PROSITE" id="PS00411">
    <property type="entry name" value="KINESIN_MOTOR_1"/>
    <property type="match status" value="1"/>
</dbReference>
<evidence type="ECO:0000256" key="1">
    <source>
        <dbReference type="ARBA" id="ARBA00022701"/>
    </source>
</evidence>
<feature type="region of interest" description="Disordered" evidence="7">
    <location>
        <begin position="165"/>
        <end position="206"/>
    </location>
</feature>
<dbReference type="GO" id="GO:0007018">
    <property type="term" value="P:microtubule-based movement"/>
    <property type="evidence" value="ECO:0007669"/>
    <property type="project" value="InterPro"/>
</dbReference>
<dbReference type="GO" id="GO:0016887">
    <property type="term" value="F:ATP hydrolysis activity"/>
    <property type="evidence" value="ECO:0007669"/>
    <property type="project" value="TreeGrafter"/>
</dbReference>
<dbReference type="Proteomes" id="UP000886653">
    <property type="component" value="Unassembled WGS sequence"/>
</dbReference>
<dbReference type="GO" id="GO:0005634">
    <property type="term" value="C:nucleus"/>
    <property type="evidence" value="ECO:0007669"/>
    <property type="project" value="TreeGrafter"/>
</dbReference>
<dbReference type="InterPro" id="IPR027417">
    <property type="entry name" value="P-loop_NTPase"/>
</dbReference>
<evidence type="ECO:0000313" key="9">
    <source>
        <dbReference type="EMBL" id="KAG0151042.1"/>
    </source>
</evidence>
<evidence type="ECO:0000259" key="8">
    <source>
        <dbReference type="PROSITE" id="PS50067"/>
    </source>
</evidence>
<dbReference type="AlphaFoldDB" id="A0A9P6TG36"/>
<dbReference type="Pfam" id="PF00225">
    <property type="entry name" value="Kinesin"/>
    <property type="match status" value="1"/>
</dbReference>
<feature type="region of interest" description="Disordered" evidence="7">
    <location>
        <begin position="1"/>
        <end position="111"/>
    </location>
</feature>
<organism evidence="9 10">
    <name type="scientific">Cronartium quercuum f. sp. fusiforme G11</name>
    <dbReference type="NCBI Taxonomy" id="708437"/>
    <lineage>
        <taxon>Eukaryota</taxon>
        <taxon>Fungi</taxon>
        <taxon>Dikarya</taxon>
        <taxon>Basidiomycota</taxon>
        <taxon>Pucciniomycotina</taxon>
        <taxon>Pucciniomycetes</taxon>
        <taxon>Pucciniales</taxon>
        <taxon>Coleosporiaceae</taxon>
        <taxon>Cronartium</taxon>
    </lineage>
</organism>
<dbReference type="SMART" id="SM00129">
    <property type="entry name" value="KISc"/>
    <property type="match status" value="1"/>
</dbReference>
<comment type="caution">
    <text evidence="9">The sequence shown here is derived from an EMBL/GenBank/DDBJ whole genome shotgun (WGS) entry which is preliminary data.</text>
</comment>
<keyword evidence="3 5" id="KW-0067">ATP-binding</keyword>
<dbReference type="GO" id="GO:0005874">
    <property type="term" value="C:microtubule"/>
    <property type="evidence" value="ECO:0007669"/>
    <property type="project" value="UniProtKB-KW"/>
</dbReference>
<feature type="region of interest" description="Disordered" evidence="7">
    <location>
        <begin position="800"/>
        <end position="868"/>
    </location>
</feature>
<feature type="domain" description="Kinesin motor" evidence="8">
    <location>
        <begin position="211"/>
        <end position="662"/>
    </location>
</feature>
<dbReference type="InterPro" id="IPR036961">
    <property type="entry name" value="Kinesin_motor_dom_sf"/>
</dbReference>
<comment type="similarity">
    <text evidence="5 6">Belongs to the TRAFAC class myosin-kinesin ATPase superfamily. Kinesin family.</text>
</comment>
<keyword evidence="1 6" id="KW-0493">Microtubule</keyword>
<keyword evidence="4 5" id="KW-0505">Motor protein</keyword>
<dbReference type="SUPFAM" id="SSF52540">
    <property type="entry name" value="P-loop containing nucleoside triphosphate hydrolases"/>
    <property type="match status" value="1"/>
</dbReference>
<dbReference type="InterPro" id="IPR001752">
    <property type="entry name" value="Kinesin_motor_dom"/>
</dbReference>
<accession>A0A9P6TG36</accession>
<evidence type="ECO:0000256" key="5">
    <source>
        <dbReference type="PROSITE-ProRule" id="PRU00283"/>
    </source>
</evidence>
<dbReference type="PRINTS" id="PR00380">
    <property type="entry name" value="KINESINHEAVY"/>
</dbReference>
<dbReference type="GO" id="GO:0005871">
    <property type="term" value="C:kinesin complex"/>
    <property type="evidence" value="ECO:0007669"/>
    <property type="project" value="TreeGrafter"/>
</dbReference>
<dbReference type="PROSITE" id="PS50067">
    <property type="entry name" value="KINESIN_MOTOR_2"/>
    <property type="match status" value="1"/>
</dbReference>
<feature type="binding site" evidence="5">
    <location>
        <begin position="304"/>
        <end position="311"/>
    </location>
    <ligand>
        <name>ATP</name>
        <dbReference type="ChEBI" id="CHEBI:30616"/>
    </ligand>
</feature>
<dbReference type="Gene3D" id="3.40.850.10">
    <property type="entry name" value="Kinesin motor domain"/>
    <property type="match status" value="1"/>
</dbReference>
<dbReference type="GO" id="GO:0005524">
    <property type="term" value="F:ATP binding"/>
    <property type="evidence" value="ECO:0007669"/>
    <property type="project" value="UniProtKB-UniRule"/>
</dbReference>
<dbReference type="PANTHER" id="PTHR24115:SF1008">
    <property type="entry name" value="KINESIN-LIKE PROTEIN SUBITO"/>
    <property type="match status" value="1"/>
</dbReference>
<evidence type="ECO:0000256" key="7">
    <source>
        <dbReference type="SAM" id="MobiDB-lite"/>
    </source>
</evidence>
<dbReference type="EMBL" id="MU167215">
    <property type="protein sequence ID" value="KAG0151042.1"/>
    <property type="molecule type" value="Genomic_DNA"/>
</dbReference>
<feature type="compositionally biased region" description="Polar residues" evidence="7">
    <location>
        <begin position="20"/>
        <end position="29"/>
    </location>
</feature>
<dbReference type="OrthoDB" id="123929at2759"/>
<evidence type="ECO:0000256" key="4">
    <source>
        <dbReference type="ARBA" id="ARBA00023175"/>
    </source>
</evidence>
<dbReference type="GO" id="GO:0003777">
    <property type="term" value="F:microtubule motor activity"/>
    <property type="evidence" value="ECO:0007669"/>
    <property type="project" value="InterPro"/>
</dbReference>
<feature type="compositionally biased region" description="Polar residues" evidence="7">
    <location>
        <begin position="1"/>
        <end position="12"/>
    </location>
</feature>
<gene>
    <name evidence="9" type="ORF">CROQUDRAFT_651558</name>
</gene>
<feature type="compositionally biased region" description="Acidic residues" evidence="7">
    <location>
        <begin position="822"/>
        <end position="831"/>
    </location>
</feature>
<name>A0A9P6TG36_9BASI</name>
<dbReference type="InterPro" id="IPR027640">
    <property type="entry name" value="Kinesin-like_fam"/>
</dbReference>
<dbReference type="GO" id="GO:0008017">
    <property type="term" value="F:microtubule binding"/>
    <property type="evidence" value="ECO:0007669"/>
    <property type="project" value="InterPro"/>
</dbReference>
<evidence type="ECO:0000256" key="3">
    <source>
        <dbReference type="ARBA" id="ARBA00022840"/>
    </source>
</evidence>
<proteinExistence type="inferred from homology"/>
<keyword evidence="2 5" id="KW-0547">Nucleotide-binding</keyword>
<dbReference type="InterPro" id="IPR019821">
    <property type="entry name" value="Kinesin_motor_CS"/>
</dbReference>
<evidence type="ECO:0000256" key="2">
    <source>
        <dbReference type="ARBA" id="ARBA00022741"/>
    </source>
</evidence>
<protein>
    <recommendedName>
        <fullName evidence="6">Kinesin-like protein</fullName>
    </recommendedName>
</protein>
<dbReference type="PANTHER" id="PTHR24115">
    <property type="entry name" value="KINESIN-RELATED"/>
    <property type="match status" value="1"/>
</dbReference>
<reference evidence="9" key="1">
    <citation type="submission" date="2013-11" db="EMBL/GenBank/DDBJ databases">
        <title>Genome sequence of the fusiform rust pathogen reveals effectors for host alternation and coevolution with pine.</title>
        <authorList>
            <consortium name="DOE Joint Genome Institute"/>
            <person name="Smith K."/>
            <person name="Pendleton A."/>
            <person name="Kubisiak T."/>
            <person name="Anderson C."/>
            <person name="Salamov A."/>
            <person name="Aerts A."/>
            <person name="Riley R."/>
            <person name="Clum A."/>
            <person name="Lindquist E."/>
            <person name="Ence D."/>
            <person name="Campbell M."/>
            <person name="Kronenberg Z."/>
            <person name="Feau N."/>
            <person name="Dhillon B."/>
            <person name="Hamelin R."/>
            <person name="Burleigh J."/>
            <person name="Smith J."/>
            <person name="Yandell M."/>
            <person name="Nelson C."/>
            <person name="Grigoriev I."/>
            <person name="Davis J."/>
        </authorList>
    </citation>
    <scope>NUCLEOTIDE SEQUENCE</scope>
    <source>
        <strain evidence="9">G11</strain>
    </source>
</reference>
<feature type="compositionally biased region" description="Polar residues" evidence="7">
    <location>
        <begin position="40"/>
        <end position="52"/>
    </location>
</feature>
<sequence length="868" mass="95010">MSQPDDSPSKSGPASRLRKTTTTARNNPPISAPRTARLTAGSSTTAQPSRPSSRIVLPTSPKMIAGASPTKNPSASPVKAQRASARPLWNSGRTNCGIGLNIPKPTPGRASTTRAVKNQRTSEMSFANTTFVSAASGFDENRRPVSPSKSPLKELKSQPSILAGLGFGRMGKAHGGTPPLGSSQDAKASGSPIKAGFGDRTITGYDPQKEPIKAFLRIRPPNQSNTPRSPYIDILNETEVLLTPPTQVSSGPTTFASQDSSSAKYKFTQVFGPEASQKDFFQATALPLVGDLVEGKSSLCFAYGVTASGKTYTVQGGLDSARDGRSMDPGLLPRTMDVLFNSIGASQTEMPIRPTRLTGVEVAPLKSDQTTSTQRCSFSEDQLNEANMRLLKDDTVLPIDPSAEYGVWISYAEVYNEKVYDLLDTPTPVLASASSGATFQSLTSNITDHVTRMAQMLHNKASSSGGVIKRKPLVLKHDKAHGHKYVHGLTELRVRTAEEAKLLLRHGQIHRTVFSTLVNSTSSRSHGIFTIKLLRIPKHLSSATPEDLLSHAIVSRLSIVDLAGSERTRNTQTTGERLKEAGNINKSLMVLGQCMEVLRRNQEGRERKQSLVPFRHSKLTELFQSFFTGQGRTVMIVNVNPCDTGFEENSHVMKFSAVASEVATIRESKVPLVPRAQQVVRVVTEAVQVGGGAEVAGKECSFIVEDEEEEGAEEMEESEGDDGFVNHLLEQLSIMRVKLVESEIKAAMIEAEVRDQVMQEYREKMLEMEELFVKNLALEAKEAELKTDRKIDIFNRATQHHFKDDEQEEEDPSFENGLEDIYNGDEEEEEGEQNKGPDSPTPRQLKDDEEADMTSISDEPRRKLRSRV</sequence>
<keyword evidence="10" id="KW-1185">Reference proteome</keyword>
<evidence type="ECO:0000256" key="6">
    <source>
        <dbReference type="RuleBase" id="RU000394"/>
    </source>
</evidence>